<dbReference type="EMBL" id="WOTH01000008">
    <property type="protein sequence ID" value="NHO53521.1"/>
    <property type="molecule type" value="Genomic_DNA"/>
</dbReference>
<organism evidence="7 8">
    <name type="scientific">Acetobacter estunensis</name>
    <dbReference type="NCBI Taxonomy" id="104097"/>
    <lineage>
        <taxon>Bacteria</taxon>
        <taxon>Pseudomonadati</taxon>
        <taxon>Pseudomonadota</taxon>
        <taxon>Alphaproteobacteria</taxon>
        <taxon>Acetobacterales</taxon>
        <taxon>Acetobacteraceae</taxon>
        <taxon>Acetobacter</taxon>
    </lineage>
</organism>
<reference evidence="7" key="1">
    <citation type="submission" date="2019-11" db="EMBL/GenBank/DDBJ databases">
        <title>Description of new Acetobacter species.</title>
        <authorList>
            <person name="Cleenwerck I."/>
            <person name="Sombolestani A.S."/>
        </authorList>
    </citation>
    <scope>NUCLEOTIDE SEQUENCE</scope>
    <source>
        <strain evidence="7">LMG 1626</strain>
    </source>
</reference>
<evidence type="ECO:0000256" key="4">
    <source>
        <dbReference type="SAM" id="SignalP"/>
    </source>
</evidence>
<feature type="region of interest" description="Disordered" evidence="3">
    <location>
        <begin position="700"/>
        <end position="722"/>
    </location>
</feature>
<dbReference type="InterPro" id="IPR011765">
    <property type="entry name" value="Pept_M16_N"/>
</dbReference>
<feature type="domain" description="Peptidase M16 N-terminal" evidence="5">
    <location>
        <begin position="51"/>
        <end position="198"/>
    </location>
</feature>
<evidence type="ECO:0000256" key="3">
    <source>
        <dbReference type="SAM" id="MobiDB-lite"/>
    </source>
</evidence>
<keyword evidence="2" id="KW-0645">Protease</keyword>
<gene>
    <name evidence="7" type="ORF">GOB87_06010</name>
</gene>
<protein>
    <submittedName>
        <fullName evidence="7">Insulinase family protein</fullName>
    </submittedName>
</protein>
<feature type="chain" id="PRO_5036902396" evidence="4">
    <location>
        <begin position="29"/>
        <end position="898"/>
    </location>
</feature>
<evidence type="ECO:0000313" key="7">
    <source>
        <dbReference type="EMBL" id="NHO53521.1"/>
    </source>
</evidence>
<feature type="domain" description="Peptidase M16 C-terminal" evidence="6">
    <location>
        <begin position="206"/>
        <end position="376"/>
    </location>
</feature>
<evidence type="ECO:0000256" key="1">
    <source>
        <dbReference type="ARBA" id="ARBA00007261"/>
    </source>
</evidence>
<evidence type="ECO:0000259" key="6">
    <source>
        <dbReference type="Pfam" id="PF05193"/>
    </source>
</evidence>
<accession>A0A967B7J9</accession>
<proteinExistence type="inferred from homology"/>
<evidence type="ECO:0000259" key="5">
    <source>
        <dbReference type="Pfam" id="PF00675"/>
    </source>
</evidence>
<dbReference type="Proteomes" id="UP000597459">
    <property type="component" value="Unassembled WGS sequence"/>
</dbReference>
<dbReference type="GO" id="GO:0046872">
    <property type="term" value="F:metal ion binding"/>
    <property type="evidence" value="ECO:0007669"/>
    <property type="project" value="InterPro"/>
</dbReference>
<keyword evidence="4" id="KW-0732">Signal</keyword>
<comment type="similarity">
    <text evidence="1">Belongs to the peptidase M16 family.</text>
</comment>
<evidence type="ECO:0000313" key="8">
    <source>
        <dbReference type="Proteomes" id="UP000597459"/>
    </source>
</evidence>
<keyword evidence="2" id="KW-0378">Hydrolase</keyword>
<feature type="domain" description="Peptidase M16 C-terminal" evidence="6">
    <location>
        <begin position="650"/>
        <end position="828"/>
    </location>
</feature>
<dbReference type="Gene3D" id="3.30.830.10">
    <property type="entry name" value="Metalloenzyme, LuxS/M16 peptidase-like"/>
    <property type="match status" value="4"/>
</dbReference>
<name>A0A967B7J9_9PROT</name>
<feature type="compositionally biased region" description="Basic and acidic residues" evidence="3">
    <location>
        <begin position="705"/>
        <end position="718"/>
    </location>
</feature>
<dbReference type="PANTHER" id="PTHR11851:SF49">
    <property type="entry name" value="MITOCHONDRIAL-PROCESSING PEPTIDASE SUBUNIT ALPHA"/>
    <property type="match status" value="1"/>
</dbReference>
<sequence length="898" mass="95966">MTRPLLCAALMAGTTLGTAMVAPSPALADIVSVDMQTAAPVTRETLSNGLRVVIVQDRLAPVVTTELNYLVGSSEAPAGFPGTAHALEHMMFRGSDGLDKDQLAVLGARLGGSYNADTIEDVTQYFYTAPAEDLGVLLRIEALRMKGLTLSEADWDKERGAIEQEVSRDLSSPAYRYISQLQSILFKGTPYEHDALGTRPSFDRTTAALLRSFYEKWYAPNNAILVIAGDVDPQATLAQIRDIFGAIPSRPLPARTPVKPAPAPAQTLSFPTDYSVGFATIAFPMPGLSAEDFATADILSDVLASQRGALFQLVPAGKALYAGFEFAPKKQAGFGIALAAFPKGGDSKKVLADVSSVLASIREKGVPAELVEAAKTKEVAQLEFSANSVSGLAEIWSQALAFKNLSSPDDMIAAYRAVTPEGVNRLAAQLLDPSRAVTAVLTPESSGKPVSGSGFGGAESFTEVPEKPVKLPDWAESALAQLNVPPPAPKPDVDVLPNGLTLIVHPSHVSHTVEVAGFVRHNADLQEPKGKEGVEDVTEELFSYGTQDHDRLAFRKALDEVPAWASAGSGFSLRAPSAKFEPAMNLLAENELRPAFPQQDFTIVRQQIAQAQAGQLVAPGYLFGRAIEVALSPKGDPTLRETTPQSVMGVTLNDVKQYYAAVWRPDMTTIVVTGDVTPAQARSVVEKTFGGWKAVGPKPVVDLPTRPDSKASRAHVPDHSSLQDTVTLPESIGLTAANPDHFLLTVGNEVLGGGFSSRLYRDLRVKTGYVYNVSSSFDWSRTRGAYSISFGADPDKVGKAREAAQRDLRAMQDTPISDNELLIAKSALLRGLPLGRASLGAIAGEYLHLMELGLPLDTPDIAAKAYHDATAEGVRNAFRKWVRTNDLAEIVKGPAPKW</sequence>
<comment type="caution">
    <text evidence="7">The sequence shown here is derived from an EMBL/GenBank/DDBJ whole genome shotgun (WGS) entry which is preliminary data.</text>
</comment>
<dbReference type="SUPFAM" id="SSF63411">
    <property type="entry name" value="LuxS/MPP-like metallohydrolase"/>
    <property type="match status" value="4"/>
</dbReference>
<dbReference type="PANTHER" id="PTHR11851">
    <property type="entry name" value="METALLOPROTEASE"/>
    <property type="match status" value="1"/>
</dbReference>
<dbReference type="InterPro" id="IPR011249">
    <property type="entry name" value="Metalloenz_LuxS/M16"/>
</dbReference>
<dbReference type="InterPro" id="IPR050361">
    <property type="entry name" value="MPP/UQCRC_Complex"/>
</dbReference>
<keyword evidence="8" id="KW-1185">Reference proteome</keyword>
<evidence type="ECO:0000256" key="2">
    <source>
        <dbReference type="ARBA" id="ARBA00023049"/>
    </source>
</evidence>
<dbReference type="Pfam" id="PF00675">
    <property type="entry name" value="Peptidase_M16"/>
    <property type="match status" value="1"/>
</dbReference>
<dbReference type="Pfam" id="PF05193">
    <property type="entry name" value="Peptidase_M16_C"/>
    <property type="match status" value="2"/>
</dbReference>
<feature type="signal peptide" evidence="4">
    <location>
        <begin position="1"/>
        <end position="28"/>
    </location>
</feature>
<dbReference type="AlphaFoldDB" id="A0A967B7J9"/>
<dbReference type="InterPro" id="IPR007863">
    <property type="entry name" value="Peptidase_M16_C"/>
</dbReference>
<keyword evidence="2" id="KW-0482">Metalloprotease</keyword>